<proteinExistence type="predicted"/>
<protein>
    <submittedName>
        <fullName evidence="1">Uncharacterized protein</fullName>
    </submittedName>
</protein>
<accession>A0A6N2MCX4</accession>
<sequence>MLDCIHDVNNMVGESNVMNSNINHSSEMRKSAQHIAPQYIKKGIGMLAFNIYKKELELEYNNNNDDNDNLGDKGESKQVLNESTEFHLNLLVQPILIRLTPFNFKLDPDKASTL</sequence>
<organism evidence="1">
    <name type="scientific">Salix viminalis</name>
    <name type="common">Common osier</name>
    <name type="synonym">Basket willow</name>
    <dbReference type="NCBI Taxonomy" id="40686"/>
    <lineage>
        <taxon>Eukaryota</taxon>
        <taxon>Viridiplantae</taxon>
        <taxon>Streptophyta</taxon>
        <taxon>Embryophyta</taxon>
        <taxon>Tracheophyta</taxon>
        <taxon>Spermatophyta</taxon>
        <taxon>Magnoliopsida</taxon>
        <taxon>eudicotyledons</taxon>
        <taxon>Gunneridae</taxon>
        <taxon>Pentapetalae</taxon>
        <taxon>rosids</taxon>
        <taxon>fabids</taxon>
        <taxon>Malpighiales</taxon>
        <taxon>Salicaceae</taxon>
        <taxon>Saliceae</taxon>
        <taxon>Salix</taxon>
    </lineage>
</organism>
<reference evidence="1" key="1">
    <citation type="submission" date="2019-03" db="EMBL/GenBank/DDBJ databases">
        <authorList>
            <person name="Mank J."/>
            <person name="Almeida P."/>
        </authorList>
    </citation>
    <scope>NUCLEOTIDE SEQUENCE</scope>
    <source>
        <strain evidence="1">78183</strain>
    </source>
</reference>
<dbReference type="AlphaFoldDB" id="A0A6N2MCX4"/>
<gene>
    <name evidence="1" type="ORF">SVIM_LOCUS349486</name>
</gene>
<dbReference type="EMBL" id="CAADRP010001763">
    <property type="protein sequence ID" value="VFU51609.1"/>
    <property type="molecule type" value="Genomic_DNA"/>
</dbReference>
<name>A0A6N2MCX4_SALVM</name>
<evidence type="ECO:0000313" key="1">
    <source>
        <dbReference type="EMBL" id="VFU51609.1"/>
    </source>
</evidence>